<evidence type="ECO:0000313" key="2">
    <source>
        <dbReference type="Proteomes" id="UP000281128"/>
    </source>
</evidence>
<dbReference type="SUPFAM" id="SSF47794">
    <property type="entry name" value="Rad51 N-terminal domain-like"/>
    <property type="match status" value="1"/>
</dbReference>
<dbReference type="Pfam" id="PF14520">
    <property type="entry name" value="HHH_5"/>
    <property type="match status" value="1"/>
</dbReference>
<dbReference type="Gene3D" id="1.10.150.20">
    <property type="entry name" value="5' to 3' exonuclease, C-terminal subdomain"/>
    <property type="match status" value="1"/>
</dbReference>
<sequence>MKSNKLKGFPFLIAHANTYPLEYLQLPTETKDALHQYGISNVEDLIHFIGSFQAAECQQALGALDALAAVSTPTRADWYAYWEARDFEFHDMCLTCQELEDFDNNTPVCAVNRESFGNAGAMLARSGYDTLGKLAEGLRSGIGDVPGMGGKKRTEFFSRLVELVQSLREGQISSDGLALKFPMNVDTAVIDQKTKQGGSGYAFHEDVSNLGIGILHAGTKTKALEAAGYRTVGDLAVAGPNALLALPGMGRSTVRKIEKALRSLHEAQNNDGNVDWDQYCASIDIPLLPVENQALDGNSFAAMVGITLGQLGQTLHDPVLQKIIADRISKPPHHRATLEDIGSSLPEPITRERVRQKEAKLLEALAAALVNDDYAHLDVHFRPEFADYWKRAATNFADAEEDITFAALVDGLIETWGADRAILLEHLPLIATVITGEVMTTSVFGDATRLDPRLLTLSEADRCIPLRHLQIGRAARALRQRGLVTIGDLISRIRQGTVSRASGANFRSAISHLDHVVTSLDEDQRFDQKTYLETIGVRVLPKDDPSGPKEFMRDLAANVSEILAANPPRMRSREIFVLRTARPMATRLTMEKTAEILDTHGPSVKREETDTLAWLNEVILGGDQSLAGIALRPVFVSIWHRINEVFDEANGDAELFQRFLATAFGINESDVEPAMPTMIAVLTGYPYGRLGRYTRMVPEPALEEEDAADEAAEEVKTDTLPVRIKLKGFRKNH</sequence>
<dbReference type="Proteomes" id="UP000281128">
    <property type="component" value="Unassembled WGS sequence"/>
</dbReference>
<organism evidence="1 2">
    <name type="scientific">Roseovarius spongiae</name>
    <dbReference type="NCBI Taxonomy" id="2320272"/>
    <lineage>
        <taxon>Bacteria</taxon>
        <taxon>Pseudomonadati</taxon>
        <taxon>Pseudomonadota</taxon>
        <taxon>Alphaproteobacteria</taxon>
        <taxon>Rhodobacterales</taxon>
        <taxon>Roseobacteraceae</taxon>
        <taxon>Roseovarius</taxon>
    </lineage>
</organism>
<dbReference type="AlphaFoldDB" id="A0A3A8AY86"/>
<dbReference type="InterPro" id="IPR010995">
    <property type="entry name" value="DNA_repair_Rad51/TF_NusA_a-hlx"/>
</dbReference>
<keyword evidence="2" id="KW-1185">Reference proteome</keyword>
<comment type="caution">
    <text evidence="1">The sequence shown here is derived from an EMBL/GenBank/DDBJ whole genome shotgun (WGS) entry which is preliminary data.</text>
</comment>
<reference evidence="1 2" key="1">
    <citation type="submission" date="2018-09" db="EMBL/GenBank/DDBJ databases">
        <title>Roseovarius spongiae sp. nov., isolated from a marine sponge.</title>
        <authorList>
            <person name="Zhuang L."/>
            <person name="Luo L."/>
        </authorList>
    </citation>
    <scope>NUCLEOTIDE SEQUENCE [LARGE SCALE GENOMIC DNA]</scope>
    <source>
        <strain evidence="1 2">HN-E21</strain>
    </source>
</reference>
<dbReference type="OrthoDB" id="7784678at2"/>
<dbReference type="EMBL" id="RAPE01000001">
    <property type="protein sequence ID" value="RKF16897.1"/>
    <property type="molecule type" value="Genomic_DNA"/>
</dbReference>
<dbReference type="RefSeq" id="WP_121164353.1">
    <property type="nucleotide sequence ID" value="NZ_RAPE01000001.1"/>
</dbReference>
<evidence type="ECO:0000313" key="1">
    <source>
        <dbReference type="EMBL" id="RKF16897.1"/>
    </source>
</evidence>
<gene>
    <name evidence="1" type="ORF">D6850_05040</name>
</gene>
<dbReference type="Gene3D" id="1.10.10.10">
    <property type="entry name" value="Winged helix-like DNA-binding domain superfamily/Winged helix DNA-binding domain"/>
    <property type="match status" value="1"/>
</dbReference>
<name>A0A3A8AY86_9RHOB</name>
<dbReference type="GO" id="GO:0000166">
    <property type="term" value="F:nucleotide binding"/>
    <property type="evidence" value="ECO:0007669"/>
    <property type="project" value="InterPro"/>
</dbReference>
<protein>
    <submittedName>
        <fullName evidence="1">Helix-hairpin-helix domain-containing protein</fullName>
    </submittedName>
</protein>
<proteinExistence type="predicted"/>
<dbReference type="InterPro" id="IPR036388">
    <property type="entry name" value="WH-like_DNA-bd_sf"/>
</dbReference>
<accession>A0A3A8AY86</accession>